<gene>
    <name evidence="1" type="ORF">EJB19_00150</name>
    <name evidence="2" type="ORF">EJB19_00200</name>
</gene>
<dbReference type="RefSeq" id="WP_127821591.1">
    <property type="nucleotide sequence ID" value="NZ_RWGX02000013.1"/>
</dbReference>
<proteinExistence type="predicted"/>
<evidence type="ECO:0000313" key="2">
    <source>
        <dbReference type="EMBL" id="RVU89536.1"/>
    </source>
</evidence>
<reference evidence="2" key="1">
    <citation type="submission" date="2018-12" db="EMBL/GenBank/DDBJ databases">
        <title>Draft genome sequence of Flaovobacterium columnare BGFS27 isolated from channel catfish in Alabama.</title>
        <authorList>
            <person name="Cai W."/>
            <person name="Arias C."/>
        </authorList>
    </citation>
    <scope>NUCLEOTIDE SEQUENCE [LARGE SCALE GENOMIC DNA]</scope>
    <source>
        <strain evidence="2">BGFS27</strain>
    </source>
</reference>
<name>A0AA94F272_9FLAO</name>
<protein>
    <submittedName>
        <fullName evidence="2">Uncharacterized protein</fullName>
    </submittedName>
</protein>
<accession>A0AA94F272</accession>
<dbReference type="AlphaFoldDB" id="A0AA94F272"/>
<sequence length="70" mass="8388">MGTIEIKRELHNLIDEGDDKFVKMFYEMAKAYIGQKRKDKMISEGEEDIKEGRLYSLKEAREIMDKWKTE</sequence>
<evidence type="ECO:0000313" key="1">
    <source>
        <dbReference type="EMBL" id="RVU89528.1"/>
    </source>
</evidence>
<dbReference type="EMBL" id="RWGX01000001">
    <property type="protein sequence ID" value="RVU89536.1"/>
    <property type="molecule type" value="Genomic_DNA"/>
</dbReference>
<organism evidence="2">
    <name type="scientific">Flavobacterium columnare</name>
    <dbReference type="NCBI Taxonomy" id="996"/>
    <lineage>
        <taxon>Bacteria</taxon>
        <taxon>Pseudomonadati</taxon>
        <taxon>Bacteroidota</taxon>
        <taxon>Flavobacteriia</taxon>
        <taxon>Flavobacteriales</taxon>
        <taxon>Flavobacteriaceae</taxon>
        <taxon>Flavobacterium</taxon>
    </lineage>
</organism>
<dbReference type="EMBL" id="RWGX01000001">
    <property type="protein sequence ID" value="RVU89528.1"/>
    <property type="molecule type" value="Genomic_DNA"/>
</dbReference>
<comment type="caution">
    <text evidence="2">The sequence shown here is derived from an EMBL/GenBank/DDBJ whole genome shotgun (WGS) entry which is preliminary data.</text>
</comment>